<evidence type="ECO:0000256" key="3">
    <source>
        <dbReference type="ARBA" id="ARBA00022960"/>
    </source>
</evidence>
<dbReference type="GO" id="GO:0000287">
    <property type="term" value="F:magnesium ion binding"/>
    <property type="evidence" value="ECO:0007669"/>
    <property type="project" value="UniProtKB-UniRule"/>
</dbReference>
<feature type="domain" description="Mur ligase central" evidence="11">
    <location>
        <begin position="105"/>
        <end position="303"/>
    </location>
</feature>
<dbReference type="SUPFAM" id="SSF53623">
    <property type="entry name" value="MurD-like peptide ligases, catalytic domain"/>
    <property type="match status" value="1"/>
</dbReference>
<feature type="binding site" evidence="7">
    <location>
        <begin position="107"/>
        <end position="113"/>
    </location>
    <ligand>
        <name>ATP</name>
        <dbReference type="ChEBI" id="CHEBI:30616"/>
    </ligand>
</feature>
<keyword evidence="3 7" id="KW-0133">Cell shape</keyword>
<dbReference type="EC" id="6.3.2.-" evidence="7"/>
<evidence type="ECO:0000256" key="6">
    <source>
        <dbReference type="ARBA" id="ARBA00023316"/>
    </source>
</evidence>
<feature type="domain" description="Mur ligase C-terminal" evidence="10">
    <location>
        <begin position="326"/>
        <end position="453"/>
    </location>
</feature>
<keyword evidence="7" id="KW-0963">Cytoplasm</keyword>
<dbReference type="GO" id="GO:0005737">
    <property type="term" value="C:cytoplasm"/>
    <property type="evidence" value="ECO:0007669"/>
    <property type="project" value="UniProtKB-SubCell"/>
</dbReference>
<evidence type="ECO:0000259" key="9">
    <source>
        <dbReference type="Pfam" id="PF01225"/>
    </source>
</evidence>
<feature type="binding site" evidence="7">
    <location>
        <position position="186"/>
    </location>
    <ligand>
        <name>UDP-N-acetyl-alpha-D-muramoyl-L-alanyl-D-glutamate</name>
        <dbReference type="ChEBI" id="CHEBI:83900"/>
    </ligand>
</feature>
<dbReference type="HAMAP" id="MF_00208">
    <property type="entry name" value="MurE"/>
    <property type="match status" value="1"/>
</dbReference>
<keyword evidence="5 7" id="KW-0131">Cell cycle</keyword>
<comment type="cofactor">
    <cofactor evidence="7">
        <name>Mg(2+)</name>
        <dbReference type="ChEBI" id="CHEBI:18420"/>
    </cofactor>
</comment>
<dbReference type="SUPFAM" id="SSF63418">
    <property type="entry name" value="MurE/MurF N-terminal domain"/>
    <property type="match status" value="1"/>
</dbReference>
<keyword evidence="6 7" id="KW-0961">Cell wall biogenesis/degradation</keyword>
<keyword evidence="7" id="KW-0547">Nucleotide-binding</keyword>
<dbReference type="GO" id="GO:0005524">
    <property type="term" value="F:ATP binding"/>
    <property type="evidence" value="ECO:0007669"/>
    <property type="project" value="UniProtKB-UniRule"/>
</dbReference>
<comment type="function">
    <text evidence="7">Catalyzes the addition of an amino acid to the nucleotide precursor UDP-N-acetylmuramoyl-L-alanyl-D-glutamate (UMAG) in the biosynthesis of bacterial cell-wall peptidoglycan.</text>
</comment>
<feature type="binding site" evidence="7">
    <location>
        <position position="178"/>
    </location>
    <ligand>
        <name>UDP-N-acetyl-alpha-D-muramoyl-L-alanyl-D-glutamate</name>
        <dbReference type="ChEBI" id="CHEBI:83900"/>
    </ligand>
</feature>
<dbReference type="InterPro" id="IPR036615">
    <property type="entry name" value="Mur_ligase_C_dom_sf"/>
</dbReference>
<name>A0A6J4RRG8_9ACTN</name>
<comment type="pathway">
    <text evidence="7 8">Cell wall biogenesis; peptidoglycan biosynthesis.</text>
</comment>
<evidence type="ECO:0000256" key="4">
    <source>
        <dbReference type="ARBA" id="ARBA00022984"/>
    </source>
</evidence>
<comment type="PTM">
    <text evidence="7">Carboxylation is probably crucial for Mg(2+) binding and, consequently, for the gamma-phosphate positioning of ATP.</text>
</comment>
<dbReference type="GO" id="GO:0071555">
    <property type="term" value="P:cell wall organization"/>
    <property type="evidence" value="ECO:0007669"/>
    <property type="project" value="UniProtKB-KW"/>
</dbReference>
<evidence type="ECO:0000256" key="7">
    <source>
        <dbReference type="HAMAP-Rule" id="MF_00208"/>
    </source>
</evidence>
<dbReference type="InterPro" id="IPR004101">
    <property type="entry name" value="Mur_ligase_C"/>
</dbReference>
<keyword evidence="7" id="KW-0460">Magnesium</keyword>
<dbReference type="InterPro" id="IPR035911">
    <property type="entry name" value="MurE/MurF_N"/>
</dbReference>
<dbReference type="Gene3D" id="3.40.1190.10">
    <property type="entry name" value="Mur-like, catalytic domain"/>
    <property type="match status" value="1"/>
</dbReference>
<dbReference type="InterPro" id="IPR036565">
    <property type="entry name" value="Mur-like_cat_sf"/>
</dbReference>
<dbReference type="NCBIfam" id="TIGR01085">
    <property type="entry name" value="murE"/>
    <property type="match status" value="1"/>
</dbReference>
<feature type="modified residue" description="N6-carboxylysine" evidence="7">
    <location>
        <position position="218"/>
    </location>
</feature>
<dbReference type="GO" id="GO:0016881">
    <property type="term" value="F:acid-amino acid ligase activity"/>
    <property type="evidence" value="ECO:0007669"/>
    <property type="project" value="UniProtKB-UniRule"/>
</dbReference>
<protein>
    <recommendedName>
        <fullName evidence="7">UDP-N-acetylmuramyl-tripeptide synthetase</fullName>
        <ecNumber evidence="7">6.3.2.-</ecNumber>
    </recommendedName>
    <alternativeName>
        <fullName evidence="7">UDP-MurNAc-tripeptide synthetase</fullName>
    </alternativeName>
</protein>
<dbReference type="Pfam" id="PF02875">
    <property type="entry name" value="Mur_ligase_C"/>
    <property type="match status" value="1"/>
</dbReference>
<comment type="caution">
    <text evidence="7">Lacks conserved residue(s) required for the propagation of feature annotation.</text>
</comment>
<evidence type="ECO:0000256" key="5">
    <source>
        <dbReference type="ARBA" id="ARBA00023306"/>
    </source>
</evidence>
<keyword evidence="2 7" id="KW-0132">Cell division</keyword>
<evidence type="ECO:0000256" key="2">
    <source>
        <dbReference type="ARBA" id="ARBA00022618"/>
    </source>
</evidence>
<dbReference type="GO" id="GO:0051301">
    <property type="term" value="P:cell division"/>
    <property type="evidence" value="ECO:0007669"/>
    <property type="project" value="UniProtKB-KW"/>
</dbReference>
<keyword evidence="4 7" id="KW-0573">Peptidoglycan synthesis</keyword>
<dbReference type="AlphaFoldDB" id="A0A6J4RRG8"/>
<dbReference type="SUPFAM" id="SSF53244">
    <property type="entry name" value="MurD-like peptide ligases, peptide-binding domain"/>
    <property type="match status" value="1"/>
</dbReference>
<dbReference type="EMBL" id="CADCVK010000227">
    <property type="protein sequence ID" value="CAA9480330.1"/>
    <property type="molecule type" value="Genomic_DNA"/>
</dbReference>
<dbReference type="GO" id="GO:0008360">
    <property type="term" value="P:regulation of cell shape"/>
    <property type="evidence" value="ECO:0007669"/>
    <property type="project" value="UniProtKB-KW"/>
</dbReference>
<proteinExistence type="inferred from homology"/>
<organism evidence="12">
    <name type="scientific">uncultured Rubrobacteraceae bacterium</name>
    <dbReference type="NCBI Taxonomy" id="349277"/>
    <lineage>
        <taxon>Bacteria</taxon>
        <taxon>Bacillati</taxon>
        <taxon>Actinomycetota</taxon>
        <taxon>Rubrobacteria</taxon>
        <taxon>Rubrobacterales</taxon>
        <taxon>Rubrobacteraceae</taxon>
        <taxon>environmental samples</taxon>
    </lineage>
</organism>
<dbReference type="NCBIfam" id="NF001126">
    <property type="entry name" value="PRK00139.1-4"/>
    <property type="match status" value="1"/>
</dbReference>
<dbReference type="Gene3D" id="3.90.190.20">
    <property type="entry name" value="Mur ligase, C-terminal domain"/>
    <property type="match status" value="1"/>
</dbReference>
<accession>A0A6J4RRG8</accession>
<feature type="binding site" evidence="7">
    <location>
        <position position="30"/>
    </location>
    <ligand>
        <name>UDP-N-acetyl-alpha-D-muramoyl-L-alanyl-D-glutamate</name>
        <dbReference type="ChEBI" id="CHEBI:83900"/>
    </ligand>
</feature>
<dbReference type="PANTHER" id="PTHR23135">
    <property type="entry name" value="MUR LIGASE FAMILY MEMBER"/>
    <property type="match status" value="1"/>
</dbReference>
<reference evidence="12" key="1">
    <citation type="submission" date="2020-02" db="EMBL/GenBank/DDBJ databases">
        <authorList>
            <person name="Meier V. D."/>
        </authorList>
    </citation>
    <scope>NUCLEOTIDE SEQUENCE</scope>
    <source>
        <strain evidence="12">AVDCRST_MAG12</strain>
    </source>
</reference>
<gene>
    <name evidence="7" type="primary">murE</name>
    <name evidence="12" type="ORF">AVDCRST_MAG12-1464</name>
</gene>
<evidence type="ECO:0000313" key="12">
    <source>
        <dbReference type="EMBL" id="CAA9480330.1"/>
    </source>
</evidence>
<evidence type="ECO:0000259" key="10">
    <source>
        <dbReference type="Pfam" id="PF02875"/>
    </source>
</evidence>
<dbReference type="Gene3D" id="3.40.1390.10">
    <property type="entry name" value="MurE/MurF, N-terminal domain"/>
    <property type="match status" value="1"/>
</dbReference>
<sequence>MDLDPANLSRILGTELPRGVDTVSGVTHDSRAVRPGFAFVAVPGFRHDGALFAAEALRRGAALIIAERPIEGVPTAVVPDARGALAALALAVHGDPSAGLAVHGITGTNGKTTTSYVLHAVLSGALGEDKCGLMGTAETIIGAERHPAVRTTPEAPEVQATLAEMLRAGVGHVVMEVSSHGVALARVTGTRFAGALFTNLTRDHLDLHGTMEEYFAAKRELFLWTQGPKLANADDPWGLRLASEVEDVMTFGEAEGADYRVEGVEATGGGTRFSLRHAGGVLELQSPLLGAYNVLNVAGAAGLALATGVEPGAVIGAVRGMGQVPGRFERVVAARLFGFEVVVDYAHTDVGLEAVLRVARGVAAGRVICVFGAAGDRDGAKRPGMGRVASRLADRGIVTTDDAYTEDPGKIAREVAAGADPSRTEVELDRRAAIRRALLMAGAGDVVVVAGKGHETVQHLPEGDVPFHDATVVEELLAEMRDQGD</sequence>
<dbReference type="GO" id="GO:0009252">
    <property type="term" value="P:peptidoglycan biosynthetic process"/>
    <property type="evidence" value="ECO:0007669"/>
    <property type="project" value="UniProtKB-UniRule"/>
</dbReference>
<dbReference type="InterPro" id="IPR005761">
    <property type="entry name" value="UDP-N-AcMur-Glu-dNH2Pim_ligase"/>
</dbReference>
<feature type="domain" description="Mur ligase N-terminal catalytic" evidence="9">
    <location>
        <begin position="23"/>
        <end position="70"/>
    </location>
</feature>
<feature type="binding site" evidence="7">
    <location>
        <begin position="151"/>
        <end position="152"/>
    </location>
    <ligand>
        <name>UDP-N-acetyl-alpha-D-muramoyl-L-alanyl-D-glutamate</name>
        <dbReference type="ChEBI" id="CHEBI:83900"/>
    </ligand>
</feature>
<comment type="subcellular location">
    <subcellularLocation>
        <location evidence="7 8">Cytoplasm</location>
    </subcellularLocation>
</comment>
<dbReference type="InterPro" id="IPR000713">
    <property type="entry name" value="Mur_ligase_N"/>
</dbReference>
<keyword evidence="7 12" id="KW-0436">Ligase</keyword>
<evidence type="ECO:0000256" key="1">
    <source>
        <dbReference type="ARBA" id="ARBA00005898"/>
    </source>
</evidence>
<comment type="similarity">
    <text evidence="1 7">Belongs to the MurCDEF family. MurE subfamily.</text>
</comment>
<dbReference type="PANTHER" id="PTHR23135:SF4">
    <property type="entry name" value="UDP-N-ACETYLMURAMOYL-L-ALANYL-D-GLUTAMATE--2,6-DIAMINOPIMELATE LIGASE MURE HOMOLOG, CHLOROPLASTIC"/>
    <property type="match status" value="1"/>
</dbReference>
<evidence type="ECO:0000259" key="11">
    <source>
        <dbReference type="Pfam" id="PF08245"/>
    </source>
</evidence>
<evidence type="ECO:0000256" key="8">
    <source>
        <dbReference type="RuleBase" id="RU004135"/>
    </source>
</evidence>
<dbReference type="Pfam" id="PF01225">
    <property type="entry name" value="Mur_ligase"/>
    <property type="match status" value="1"/>
</dbReference>
<dbReference type="UniPathway" id="UPA00219"/>
<dbReference type="InterPro" id="IPR013221">
    <property type="entry name" value="Mur_ligase_cen"/>
</dbReference>
<dbReference type="Pfam" id="PF08245">
    <property type="entry name" value="Mur_ligase_M"/>
    <property type="match status" value="1"/>
</dbReference>
<keyword evidence="7" id="KW-0067">ATP-binding</keyword>